<reference evidence="2 3" key="1">
    <citation type="submission" date="2023-03" db="EMBL/GenBank/DDBJ databases">
        <title>Bacillus Genome Sequencing.</title>
        <authorList>
            <person name="Dunlap C."/>
        </authorList>
    </citation>
    <scope>NUCLEOTIDE SEQUENCE [LARGE SCALE GENOMIC DNA]</scope>
    <source>
        <strain evidence="2 3">NRS-52</strain>
    </source>
</reference>
<evidence type="ECO:0000259" key="1">
    <source>
        <dbReference type="PROSITE" id="PS51186"/>
    </source>
</evidence>
<dbReference type="Proteomes" id="UP001343257">
    <property type="component" value="Unassembled WGS sequence"/>
</dbReference>
<accession>A0ABU6PMW8</accession>
<protein>
    <submittedName>
        <fullName evidence="2">GNAT family N-acetyltransferase</fullName>
    </submittedName>
</protein>
<name>A0ABU6PMW8_9BACL</name>
<evidence type="ECO:0000313" key="2">
    <source>
        <dbReference type="EMBL" id="MED5015769.1"/>
    </source>
</evidence>
<evidence type="ECO:0000313" key="3">
    <source>
        <dbReference type="Proteomes" id="UP001343257"/>
    </source>
</evidence>
<dbReference type="PROSITE" id="PS51186">
    <property type="entry name" value="GNAT"/>
    <property type="match status" value="1"/>
</dbReference>
<dbReference type="SUPFAM" id="SSF55729">
    <property type="entry name" value="Acyl-CoA N-acyltransferases (Nat)"/>
    <property type="match status" value="1"/>
</dbReference>
<dbReference type="InterPro" id="IPR016181">
    <property type="entry name" value="Acyl_CoA_acyltransferase"/>
</dbReference>
<dbReference type="RefSeq" id="WP_328274463.1">
    <property type="nucleotide sequence ID" value="NZ_JARTLD010000001.1"/>
</dbReference>
<proteinExistence type="predicted"/>
<keyword evidence="3" id="KW-1185">Reference proteome</keyword>
<sequence>MQVKRFTDSNVFLGHVEAVLMEEELLNNLPLGVLYRLIEDDRSPDTYFLASVAEGDQPLLIMLQTQSHLILSASSDAASEKLAACCDAAASYISHLNDVHIAGIIGIRPVADAFAEAWKRNVKQDYETEMNQRVYGCSEVKSVPVSPGYCRLAAHSDAALITTWIQEFCEEALGGISEKAAEEMALSGINRSAIVVWDDGGPVSMAQKTRHTRHGAVVNMVYTPRRFRGKGYASSCVAALTRSILDGPGKFASLYTDLSNPVSNRIYMNIGYEPLADSVVYVFREHASS</sequence>
<gene>
    <name evidence="2" type="ORF">P9847_00440</name>
</gene>
<dbReference type="InterPro" id="IPR000182">
    <property type="entry name" value="GNAT_dom"/>
</dbReference>
<feature type="domain" description="N-acetyltransferase" evidence="1">
    <location>
        <begin position="148"/>
        <end position="289"/>
    </location>
</feature>
<dbReference type="EMBL" id="JARTLD010000001">
    <property type="protein sequence ID" value="MED5015769.1"/>
    <property type="molecule type" value="Genomic_DNA"/>
</dbReference>
<dbReference type="Pfam" id="PF08445">
    <property type="entry name" value="FR47"/>
    <property type="match status" value="1"/>
</dbReference>
<dbReference type="InterPro" id="IPR013653">
    <property type="entry name" value="GCN5-like_dom"/>
</dbReference>
<dbReference type="Gene3D" id="3.40.630.30">
    <property type="match status" value="1"/>
</dbReference>
<comment type="caution">
    <text evidence="2">The sequence shown here is derived from an EMBL/GenBank/DDBJ whole genome shotgun (WGS) entry which is preliminary data.</text>
</comment>
<organism evidence="2 3">
    <name type="scientific">Paenibacillus chibensis</name>
    <dbReference type="NCBI Taxonomy" id="59846"/>
    <lineage>
        <taxon>Bacteria</taxon>
        <taxon>Bacillati</taxon>
        <taxon>Bacillota</taxon>
        <taxon>Bacilli</taxon>
        <taxon>Bacillales</taxon>
        <taxon>Paenibacillaceae</taxon>
        <taxon>Paenibacillus</taxon>
    </lineage>
</organism>